<reference evidence="1 2" key="1">
    <citation type="submission" date="2021-06" db="EMBL/GenBank/DDBJ databases">
        <title>Caerostris extrusa draft genome.</title>
        <authorList>
            <person name="Kono N."/>
            <person name="Arakawa K."/>
        </authorList>
    </citation>
    <scope>NUCLEOTIDE SEQUENCE [LARGE SCALE GENOMIC DNA]</scope>
</reference>
<organism evidence="1 2">
    <name type="scientific">Caerostris extrusa</name>
    <name type="common">Bark spider</name>
    <name type="synonym">Caerostris bankana</name>
    <dbReference type="NCBI Taxonomy" id="172846"/>
    <lineage>
        <taxon>Eukaryota</taxon>
        <taxon>Metazoa</taxon>
        <taxon>Ecdysozoa</taxon>
        <taxon>Arthropoda</taxon>
        <taxon>Chelicerata</taxon>
        <taxon>Arachnida</taxon>
        <taxon>Araneae</taxon>
        <taxon>Araneomorphae</taxon>
        <taxon>Entelegynae</taxon>
        <taxon>Araneoidea</taxon>
        <taxon>Araneidae</taxon>
        <taxon>Caerostris</taxon>
    </lineage>
</organism>
<protein>
    <submittedName>
        <fullName evidence="1">Uncharacterized protein</fullName>
    </submittedName>
</protein>
<dbReference type="EMBL" id="BPLR01015479">
    <property type="protein sequence ID" value="GIY76363.1"/>
    <property type="molecule type" value="Genomic_DNA"/>
</dbReference>
<name>A0AAV4W287_CAEEX</name>
<sequence>MRECRSHLLDSKIARFKPMNFSFLFRLLTLIYETSHSTPHKFITHIDVAAIDINSILGIFEQSRNHFYVIVDWAIASYGITLKTLKYYHSYHSHPLSFQDCTVYHNVWSNILPNNFYC</sequence>
<keyword evidence="2" id="KW-1185">Reference proteome</keyword>
<dbReference type="AlphaFoldDB" id="A0AAV4W287"/>
<proteinExistence type="predicted"/>
<evidence type="ECO:0000313" key="1">
    <source>
        <dbReference type="EMBL" id="GIY76363.1"/>
    </source>
</evidence>
<accession>A0AAV4W287</accession>
<dbReference type="Proteomes" id="UP001054945">
    <property type="component" value="Unassembled WGS sequence"/>
</dbReference>
<gene>
    <name evidence="1" type="ORF">CEXT_98151</name>
</gene>
<evidence type="ECO:0000313" key="2">
    <source>
        <dbReference type="Proteomes" id="UP001054945"/>
    </source>
</evidence>
<comment type="caution">
    <text evidence="1">The sequence shown here is derived from an EMBL/GenBank/DDBJ whole genome shotgun (WGS) entry which is preliminary data.</text>
</comment>